<accession>A0ABW7Z7X7</accession>
<sequence length="279" mass="31700">MLHIDPKTIDRVARIICDIDGPFERKGWQLEALLRNAGWDDAPVYDGTARIAWLAEAMKNAGHASVERLLCRVCHPVEYDEDGIESADLVRQELNQALALQGLTISYVASQPVVARLGHEGIVYTAPEELEPRLRAIIDDTATVEWLLERAEETRICEANGAYVFAIIGMGSFVEYLLHAFLHQWDPEIKRNGFINSSGRPISHVSLNLLIETAHTRGYIQLDRKDFIDKVRDYRNFVHLRHQTEKAIRPDQHTVMMCWGPIRAVLTDLEATANSRLRP</sequence>
<evidence type="ECO:0000313" key="2">
    <source>
        <dbReference type="Proteomes" id="UP001612741"/>
    </source>
</evidence>
<dbReference type="EMBL" id="JBITGY010000014">
    <property type="protein sequence ID" value="MFI6504208.1"/>
    <property type="molecule type" value="Genomic_DNA"/>
</dbReference>
<dbReference type="RefSeq" id="WP_397089964.1">
    <property type="nucleotide sequence ID" value="NZ_JBITGY010000014.1"/>
</dbReference>
<gene>
    <name evidence="1" type="ORF">ACIBG2_42970</name>
</gene>
<name>A0ABW7Z7X7_9ACTN</name>
<comment type="caution">
    <text evidence="1">The sequence shown here is derived from an EMBL/GenBank/DDBJ whole genome shotgun (WGS) entry which is preliminary data.</text>
</comment>
<evidence type="ECO:0008006" key="3">
    <source>
        <dbReference type="Google" id="ProtNLM"/>
    </source>
</evidence>
<protein>
    <recommendedName>
        <fullName evidence="3">DUF4145 domain-containing protein</fullName>
    </recommendedName>
</protein>
<keyword evidence="2" id="KW-1185">Reference proteome</keyword>
<organism evidence="1 2">
    <name type="scientific">Nonomuraea typhae</name>
    <dbReference type="NCBI Taxonomy" id="2603600"/>
    <lineage>
        <taxon>Bacteria</taxon>
        <taxon>Bacillati</taxon>
        <taxon>Actinomycetota</taxon>
        <taxon>Actinomycetes</taxon>
        <taxon>Streptosporangiales</taxon>
        <taxon>Streptosporangiaceae</taxon>
        <taxon>Nonomuraea</taxon>
    </lineage>
</organism>
<reference evidence="1 2" key="1">
    <citation type="submission" date="2024-10" db="EMBL/GenBank/DDBJ databases">
        <title>The Natural Products Discovery Center: Release of the First 8490 Sequenced Strains for Exploring Actinobacteria Biosynthetic Diversity.</title>
        <authorList>
            <person name="Kalkreuter E."/>
            <person name="Kautsar S.A."/>
            <person name="Yang D."/>
            <person name="Bader C.D."/>
            <person name="Teijaro C.N."/>
            <person name="Fluegel L."/>
            <person name="Davis C.M."/>
            <person name="Simpson J.R."/>
            <person name="Lauterbach L."/>
            <person name="Steele A.D."/>
            <person name="Gui C."/>
            <person name="Meng S."/>
            <person name="Li G."/>
            <person name="Viehrig K."/>
            <person name="Ye F."/>
            <person name="Su P."/>
            <person name="Kiefer A.F."/>
            <person name="Nichols A."/>
            <person name="Cepeda A.J."/>
            <person name="Yan W."/>
            <person name="Fan B."/>
            <person name="Jiang Y."/>
            <person name="Adhikari A."/>
            <person name="Zheng C.-J."/>
            <person name="Schuster L."/>
            <person name="Cowan T.M."/>
            <person name="Smanski M.J."/>
            <person name="Chevrette M.G."/>
            <person name="De Carvalho L.P.S."/>
            <person name="Shen B."/>
        </authorList>
    </citation>
    <scope>NUCLEOTIDE SEQUENCE [LARGE SCALE GENOMIC DNA]</scope>
    <source>
        <strain evidence="1 2">NPDC050545</strain>
    </source>
</reference>
<proteinExistence type="predicted"/>
<dbReference type="Proteomes" id="UP001612741">
    <property type="component" value="Unassembled WGS sequence"/>
</dbReference>
<evidence type="ECO:0000313" key="1">
    <source>
        <dbReference type="EMBL" id="MFI6504208.1"/>
    </source>
</evidence>